<evidence type="ECO:0000259" key="8">
    <source>
        <dbReference type="PROSITE" id="PS50198"/>
    </source>
</evidence>
<dbReference type="PROSITE" id="PS50198">
    <property type="entry name" value="PPIC_PPIASE_2"/>
    <property type="match status" value="1"/>
</dbReference>
<feature type="transmembrane region" description="Helical" evidence="7">
    <location>
        <begin position="12"/>
        <end position="31"/>
    </location>
</feature>
<dbReference type="STRING" id="1742359.GCA_001439625_01663"/>
<evidence type="ECO:0000256" key="4">
    <source>
        <dbReference type="ARBA" id="ARBA00023110"/>
    </source>
</evidence>
<organism evidence="9 10">
    <name type="scientific">Cytobacillus dafuensis</name>
    <name type="common">Bacillus dafuensis</name>
    <dbReference type="NCBI Taxonomy" id="1742359"/>
    <lineage>
        <taxon>Bacteria</taxon>
        <taxon>Bacillati</taxon>
        <taxon>Bacillota</taxon>
        <taxon>Bacilli</taxon>
        <taxon>Bacillales</taxon>
        <taxon>Bacillaceae</taxon>
        <taxon>Cytobacillus</taxon>
    </lineage>
</organism>
<dbReference type="InterPro" id="IPR050245">
    <property type="entry name" value="PrsA_foldase"/>
</dbReference>
<evidence type="ECO:0000256" key="5">
    <source>
        <dbReference type="ARBA" id="ARBA00023235"/>
    </source>
</evidence>
<dbReference type="PANTHER" id="PTHR47245">
    <property type="entry name" value="PEPTIDYLPROLYL ISOMERASE"/>
    <property type="match status" value="1"/>
</dbReference>
<dbReference type="KEGG" id="bda:FSZ17_00405"/>
<dbReference type="Pfam" id="PF13145">
    <property type="entry name" value="Rotamase_2"/>
    <property type="match status" value="1"/>
</dbReference>
<comment type="catalytic activity">
    <reaction evidence="1">
        <text>[protein]-peptidylproline (omega=180) = [protein]-peptidylproline (omega=0)</text>
        <dbReference type="Rhea" id="RHEA:16237"/>
        <dbReference type="Rhea" id="RHEA-COMP:10747"/>
        <dbReference type="Rhea" id="RHEA-COMP:10748"/>
        <dbReference type="ChEBI" id="CHEBI:83833"/>
        <dbReference type="ChEBI" id="CHEBI:83834"/>
        <dbReference type="EC" id="5.2.1.8"/>
    </reaction>
</comment>
<dbReference type="RefSeq" id="WP_057776799.1">
    <property type="nucleotide sequence ID" value="NZ_CP042593.1"/>
</dbReference>
<proteinExistence type="predicted"/>
<evidence type="ECO:0000313" key="9">
    <source>
        <dbReference type="EMBL" id="QED45903.1"/>
    </source>
</evidence>
<dbReference type="Gene3D" id="3.10.50.40">
    <property type="match status" value="1"/>
</dbReference>
<dbReference type="SUPFAM" id="SSF109998">
    <property type="entry name" value="Triger factor/SurA peptide-binding domain-like"/>
    <property type="match status" value="1"/>
</dbReference>
<evidence type="ECO:0000256" key="2">
    <source>
        <dbReference type="ARBA" id="ARBA00013194"/>
    </source>
</evidence>
<keyword evidence="7" id="KW-0472">Membrane</keyword>
<dbReference type="InterPro" id="IPR027304">
    <property type="entry name" value="Trigger_fact/SurA_dom_sf"/>
</dbReference>
<keyword evidence="7" id="KW-0812">Transmembrane</keyword>
<reference evidence="10" key="1">
    <citation type="submission" date="2019-08" db="EMBL/GenBank/DDBJ databases">
        <authorList>
            <person name="Zheng X."/>
        </authorList>
    </citation>
    <scope>NUCLEOTIDE SEQUENCE [LARGE SCALE GENOMIC DNA]</scope>
    <source>
        <strain evidence="10">FJAT-25496</strain>
    </source>
</reference>
<sequence>MKKERLKREKLWLVIALLILLNCITVVFFLAKGNTGNNETVATVGKEKITRQEWLNEMESRYGKEILKELIDQKVIEAAGEKYKVKISDKDVERELTMIKSMYGSSGGYQAVDEDKWREQIKNTLMLEELLTKDVEISEKEIKDYYEQNKEQYILPDSYHISQIIVETKEEAEQTIKELENGSSFSVLAMERSIDEFTANLGGDAGYVNENSGRYTKKFINQIKSIKPGKWSKPIKVEDHYVIVMMHEHVKGKEYSYKEVKDQIRRQMALEQMDTPVSARPFWNELDIEWFYGDTEAQ</sequence>
<dbReference type="Gene3D" id="1.10.4030.10">
    <property type="entry name" value="Porin chaperone SurA, peptide-binding domain"/>
    <property type="match status" value="1"/>
</dbReference>
<dbReference type="InterPro" id="IPR046357">
    <property type="entry name" value="PPIase_dom_sf"/>
</dbReference>
<gene>
    <name evidence="9" type="ORF">FSZ17_00405</name>
</gene>
<dbReference type="AlphaFoldDB" id="A0A5B8Z0Y8"/>
<keyword evidence="5 6" id="KW-0413">Isomerase</keyword>
<dbReference type="OrthoDB" id="2677468at2"/>
<evidence type="ECO:0000313" key="10">
    <source>
        <dbReference type="Proteomes" id="UP000321555"/>
    </source>
</evidence>
<name>A0A5B8Z0Y8_CYTDA</name>
<evidence type="ECO:0000256" key="3">
    <source>
        <dbReference type="ARBA" id="ARBA00022729"/>
    </source>
</evidence>
<keyword evidence="3" id="KW-0732">Signal</keyword>
<dbReference type="PANTHER" id="PTHR47245:SF1">
    <property type="entry name" value="FOLDASE PROTEIN PRSA"/>
    <property type="match status" value="1"/>
</dbReference>
<evidence type="ECO:0000256" key="1">
    <source>
        <dbReference type="ARBA" id="ARBA00000971"/>
    </source>
</evidence>
<evidence type="ECO:0000256" key="6">
    <source>
        <dbReference type="PROSITE-ProRule" id="PRU00278"/>
    </source>
</evidence>
<keyword evidence="7" id="KW-1133">Transmembrane helix</keyword>
<evidence type="ECO:0000256" key="7">
    <source>
        <dbReference type="SAM" id="Phobius"/>
    </source>
</evidence>
<dbReference type="GO" id="GO:0003755">
    <property type="term" value="F:peptidyl-prolyl cis-trans isomerase activity"/>
    <property type="evidence" value="ECO:0007669"/>
    <property type="project" value="UniProtKB-KW"/>
</dbReference>
<feature type="domain" description="PpiC" evidence="8">
    <location>
        <begin position="156"/>
        <end position="248"/>
    </location>
</feature>
<dbReference type="EMBL" id="CP042593">
    <property type="protein sequence ID" value="QED45903.1"/>
    <property type="molecule type" value="Genomic_DNA"/>
</dbReference>
<protein>
    <recommendedName>
        <fullName evidence="2">peptidylprolyl isomerase</fullName>
        <ecNumber evidence="2">5.2.1.8</ecNumber>
    </recommendedName>
</protein>
<dbReference type="SUPFAM" id="SSF54534">
    <property type="entry name" value="FKBP-like"/>
    <property type="match status" value="1"/>
</dbReference>
<keyword evidence="4 6" id="KW-0697">Rotamase</keyword>
<dbReference type="Proteomes" id="UP000321555">
    <property type="component" value="Chromosome"/>
</dbReference>
<accession>A0A5B8Z0Y8</accession>
<keyword evidence="10" id="KW-1185">Reference proteome</keyword>
<dbReference type="EC" id="5.2.1.8" evidence="2"/>
<dbReference type="InterPro" id="IPR000297">
    <property type="entry name" value="PPIase_PpiC"/>
</dbReference>